<dbReference type="PANTHER" id="PTHR45617:SF165">
    <property type="entry name" value="COMMON DPR-INTERACTING PROTEIN-RELATED"/>
    <property type="match status" value="1"/>
</dbReference>
<dbReference type="InterPro" id="IPR001611">
    <property type="entry name" value="Leu-rich_rpt"/>
</dbReference>
<feature type="region of interest" description="Disordered" evidence="3">
    <location>
        <begin position="1158"/>
        <end position="1209"/>
    </location>
</feature>
<dbReference type="Proteomes" id="UP000277858">
    <property type="component" value="Chromosome"/>
</dbReference>
<accession>A0A3S4VJI5</accession>
<gene>
    <name evidence="4" type="primary">inlA_2</name>
    <name evidence="4" type="ORF">NCTC13652_01612</name>
</gene>
<organism evidence="4 5">
    <name type="scientific">Acidipropionibacterium jensenii</name>
    <dbReference type="NCBI Taxonomy" id="1749"/>
    <lineage>
        <taxon>Bacteria</taxon>
        <taxon>Bacillati</taxon>
        <taxon>Actinomycetota</taxon>
        <taxon>Actinomycetes</taxon>
        <taxon>Propionibacteriales</taxon>
        <taxon>Propionibacteriaceae</taxon>
        <taxon>Acidipropionibacterium</taxon>
    </lineage>
</organism>
<dbReference type="OrthoDB" id="4775562at2"/>
<name>A0A3S4VJI5_9ACTN</name>
<evidence type="ECO:0000256" key="3">
    <source>
        <dbReference type="SAM" id="MobiDB-lite"/>
    </source>
</evidence>
<dbReference type="AlphaFoldDB" id="A0A3S4VJI5"/>
<evidence type="ECO:0000313" key="5">
    <source>
        <dbReference type="Proteomes" id="UP000277858"/>
    </source>
</evidence>
<reference evidence="4 5" key="1">
    <citation type="submission" date="2018-12" db="EMBL/GenBank/DDBJ databases">
        <authorList>
            <consortium name="Pathogen Informatics"/>
        </authorList>
    </citation>
    <scope>NUCLEOTIDE SEQUENCE [LARGE SCALE GENOMIC DNA]</scope>
    <source>
        <strain evidence="4 5">NCTC13652</strain>
    </source>
</reference>
<dbReference type="Pfam" id="PF13855">
    <property type="entry name" value="LRR_8"/>
    <property type="match status" value="1"/>
</dbReference>
<protein>
    <submittedName>
        <fullName evidence="4">Internalin-A</fullName>
    </submittedName>
</protein>
<keyword evidence="5" id="KW-1185">Reference proteome</keyword>
<keyword evidence="2" id="KW-0677">Repeat</keyword>
<dbReference type="RefSeq" id="WP_028703834.1">
    <property type="nucleotide sequence ID" value="NZ_LR134473.1"/>
</dbReference>
<proteinExistence type="predicted"/>
<evidence type="ECO:0000256" key="2">
    <source>
        <dbReference type="ARBA" id="ARBA00022737"/>
    </source>
</evidence>
<keyword evidence="1" id="KW-0433">Leucine-rich repeat</keyword>
<dbReference type="PROSITE" id="PS51450">
    <property type="entry name" value="LRR"/>
    <property type="match status" value="1"/>
</dbReference>
<evidence type="ECO:0000256" key="1">
    <source>
        <dbReference type="ARBA" id="ARBA00022614"/>
    </source>
</evidence>
<dbReference type="STRING" id="1122997.GCA_000425285_02577"/>
<evidence type="ECO:0000313" key="4">
    <source>
        <dbReference type="EMBL" id="VEI03409.1"/>
    </source>
</evidence>
<dbReference type="EMBL" id="LR134473">
    <property type="protein sequence ID" value="VEI03409.1"/>
    <property type="molecule type" value="Genomic_DNA"/>
</dbReference>
<dbReference type="PANTHER" id="PTHR45617">
    <property type="entry name" value="LEUCINE RICH REPEAT FAMILY PROTEIN"/>
    <property type="match status" value="1"/>
</dbReference>
<dbReference type="Gene3D" id="3.80.10.10">
    <property type="entry name" value="Ribonuclease Inhibitor"/>
    <property type="match status" value="2"/>
</dbReference>
<sequence>MADGPIKRRLMAKAPDEFPTADSVTYAKTSTLTQIPGGALASLPADTVPWWTGIDFLTGLTSLSVNGTKVAGGLSFPQGGIAPLLPALTNLSITGPFTPAQFGPSTKVTALTWNFTGAASFSGLPATFPNLHTLTSSVSGVTDLKGVAGLNKLQTLAIDSLANSSSSLSTDGLSGAPELTSLSIQGSLNTSFSAFTDLPRLEKVDLSSNRLASIPDFSGTPALKSVNLAHNSISSPTWKKGYPGLDSLDLTWNGVTSLQDVLIASKVSSVDLGYNDFSNLDGLDRFAAVDTLSIGTKSGIPDLSAAEKYKGITAKVSVDPGSVTIPDSVPAGAPISLEKYITLPTGSRATFSGASVIAGSDPNTFVMQSVGGFQALWTIPNIGNISFSQGTLKGTSTLTGLTVTAKGPSSPVPAGKAMTFTGTVAGRGAGAVTRYQWYTAASKTKNFSYMTPVANAAGKSLTVVNSKKTGPLLYALVAFVGSSPVASNWVDSNAIVDFPDARLAKCVTAFHGGPLTYTNLRTDAQYSSYDCSGRGITSMEGLQYVHGVPNGISGGAAANFNLSHNQITDITPITADVTTGDAFSGLDVDLSYNNISDASPLWEDGVAGTWMRKDWDNLRSPAGFNLDHNHVSDLSGLSTLPSPVAPNNPVPVSFLNQEVTLPGAAVGAPVQVPTVTGPNGKTIAVTSAEGASLTDGHVSYATSGTKTLSWERVQAQYARFSGTFSVSVGAVAGVPALTVSPDKPKSGSLMTFTGNGYTPGEQVTFSWDGKTMGTVTADAAGNAVFTWRTLDPSEHGRVTVTASGRTSKLSATVKFTLAADDTVSIPDVNLRGCFTDALSLKPGAALYRSVTGRMEGTLDCRGRGITNLAGLDAFKKGQILLNGNALTSLASLPTLSSKVWLIDVSNNAIASTGAMKPQSGGLQIVVIGNRIVDFRDLQRTTPYVEGLAQEISLPMALAGQPVAIPKVMALSPQDGTIPMVEYRMPTGATAHPAAHGGRTLVFAKPGVYEIGFTINYAYRNSDGTSGGENPPWASGVFTVTVVSPHQKVLNINPTSLYAGQMLNATGAGFNPGEVVTFTLGRNGPRLDQAITNEWGSARSTNTVVPLSTRAGTYRVTATGSASGVTAWTTLTVKLTPAQRPTDIRPVGMPSGATVVHFGNGGGNGSGGTEGATYSDGGGGNQGVGHGNDGGASQGEQPGPGLGLPGTGGDGPEAGIPAAIVLLLGLAGIATARRRH</sequence>
<dbReference type="SUPFAM" id="SSF52058">
    <property type="entry name" value="L domain-like"/>
    <property type="match status" value="1"/>
</dbReference>
<dbReference type="InterPro" id="IPR032675">
    <property type="entry name" value="LRR_dom_sf"/>
</dbReference>